<keyword evidence="3" id="KW-0808">Transferase</keyword>
<dbReference type="GO" id="GO:0016740">
    <property type="term" value="F:transferase activity"/>
    <property type="evidence" value="ECO:0007669"/>
    <property type="project" value="UniProtKB-KW"/>
</dbReference>
<evidence type="ECO:0000259" key="2">
    <source>
        <dbReference type="PROSITE" id="PS50989"/>
    </source>
</evidence>
<dbReference type="InterPro" id="IPR034733">
    <property type="entry name" value="AcCoA_carboxyl_beta"/>
</dbReference>
<keyword evidence="4" id="KW-1185">Reference proteome</keyword>
<evidence type="ECO:0000313" key="4">
    <source>
        <dbReference type="Proteomes" id="UP001208131"/>
    </source>
</evidence>
<dbReference type="SUPFAM" id="SSF52096">
    <property type="entry name" value="ClpP/crotonase"/>
    <property type="match status" value="2"/>
</dbReference>
<dbReference type="Pfam" id="PF01039">
    <property type="entry name" value="Carboxyl_trans"/>
    <property type="match status" value="1"/>
</dbReference>
<organism evidence="3 4">
    <name type="scientific">Hominimerdicola aceti</name>
    <dbReference type="NCBI Taxonomy" id="2981726"/>
    <lineage>
        <taxon>Bacteria</taxon>
        <taxon>Bacillati</taxon>
        <taxon>Bacillota</taxon>
        <taxon>Clostridia</taxon>
        <taxon>Eubacteriales</taxon>
        <taxon>Oscillospiraceae</taxon>
        <taxon>Hominimerdicola</taxon>
    </lineage>
</organism>
<accession>A0AAE3LGN5</accession>
<dbReference type="AlphaFoldDB" id="A0AAE3LGN5"/>
<gene>
    <name evidence="3" type="ORF">OCV57_03215</name>
</gene>
<reference evidence="3 4" key="1">
    <citation type="journal article" date="2021" name="ISME Commun">
        <title>Automated analysis of genomic sequences facilitates high-throughput and comprehensive description of bacteria.</title>
        <authorList>
            <person name="Hitch T.C.A."/>
        </authorList>
    </citation>
    <scope>NUCLEOTIDE SEQUENCE [LARGE SCALE GENOMIC DNA]</scope>
    <source>
        <strain evidence="3 4">Sanger_31</strain>
    </source>
</reference>
<feature type="domain" description="CoA carboxyltransferase C-terminal" evidence="2">
    <location>
        <begin position="196"/>
        <end position="450"/>
    </location>
</feature>
<sequence>MSDSISTLAELKAASQTPTAARNRLTYLFDEGKFTELDAYAAAGDSLAGVITAFGYVEGNPVYAFSQDVTVKDGALTEAQAKKIAKVYDLAAKTGVPVVGIFDSYGADVSDGSKALNAYGELLMWTSNLSGVVPQIAVVAGTCAGCAAMLAESADFTVIAKDAELYVAPNANIKNSAENAAENGTAAVVCEDDKSAVEAAKSILTKLPQNNLSPVPMYEFADPTEAVGDDADGIAKAVCDGDSVTELNAEYGKASYTALATLGGAAVGVVATNKTGDKLTSADCSKIARFVRTCDAYAIPVVTFVDTEGFKADDNTEAYGAVKDMAKLCHAYAEATTIKLAVVTGKAYGPAFIALAGKGSNADLSFALDTAVISALAPVTAVEFLQHDELKGASDLTAARNALADKFAKENASSAVAAKNGCVDGIIAKNEIRQTLMDSIEVMAGKRISRLPKKHSNIQL</sequence>
<dbReference type="GO" id="GO:0004658">
    <property type="term" value="F:propionyl-CoA carboxylase activity"/>
    <property type="evidence" value="ECO:0007669"/>
    <property type="project" value="TreeGrafter"/>
</dbReference>
<dbReference type="Proteomes" id="UP001208131">
    <property type="component" value="Unassembled WGS sequence"/>
</dbReference>
<dbReference type="PANTHER" id="PTHR43842">
    <property type="entry name" value="PROPIONYL-COA CARBOXYLASE BETA CHAIN"/>
    <property type="match status" value="1"/>
</dbReference>
<evidence type="ECO:0000259" key="1">
    <source>
        <dbReference type="PROSITE" id="PS50980"/>
    </source>
</evidence>
<feature type="domain" description="CoA carboxyltransferase N-terminal" evidence="1">
    <location>
        <begin position="1"/>
        <end position="162"/>
    </location>
</feature>
<comment type="caution">
    <text evidence="3">The sequence shown here is derived from an EMBL/GenBank/DDBJ whole genome shotgun (WGS) entry which is preliminary data.</text>
</comment>
<dbReference type="RefSeq" id="WP_267300430.1">
    <property type="nucleotide sequence ID" value="NZ_JAOQJZ010000002.1"/>
</dbReference>
<name>A0AAE3LGN5_9FIRM</name>
<dbReference type="EMBL" id="JAOQJZ010000002">
    <property type="protein sequence ID" value="MCU6704939.1"/>
    <property type="molecule type" value="Genomic_DNA"/>
</dbReference>
<protein>
    <submittedName>
        <fullName evidence="3">Carboxyl transferase</fullName>
    </submittedName>
</protein>
<dbReference type="InterPro" id="IPR011763">
    <property type="entry name" value="COA_CT_C"/>
</dbReference>
<dbReference type="PANTHER" id="PTHR43842:SF2">
    <property type="entry name" value="PROPIONYL-COA CARBOXYLASE BETA CHAIN, MITOCHONDRIAL"/>
    <property type="match status" value="1"/>
</dbReference>
<dbReference type="InterPro" id="IPR029045">
    <property type="entry name" value="ClpP/crotonase-like_dom_sf"/>
</dbReference>
<dbReference type="PROSITE" id="PS50980">
    <property type="entry name" value="COA_CT_NTER"/>
    <property type="match status" value="1"/>
</dbReference>
<dbReference type="Gene3D" id="3.90.226.10">
    <property type="entry name" value="2-enoyl-CoA Hydratase, Chain A, domain 1"/>
    <property type="match status" value="2"/>
</dbReference>
<dbReference type="InterPro" id="IPR051047">
    <property type="entry name" value="AccD/PCCB"/>
</dbReference>
<dbReference type="PROSITE" id="PS50989">
    <property type="entry name" value="COA_CT_CTER"/>
    <property type="match status" value="1"/>
</dbReference>
<evidence type="ECO:0000313" key="3">
    <source>
        <dbReference type="EMBL" id="MCU6704939.1"/>
    </source>
</evidence>
<dbReference type="InterPro" id="IPR011762">
    <property type="entry name" value="COA_CT_N"/>
</dbReference>
<proteinExistence type="predicted"/>